<evidence type="ECO:0000313" key="2">
    <source>
        <dbReference type="EMBL" id="KAK9797453.1"/>
    </source>
</evidence>
<protein>
    <submittedName>
        <fullName evidence="2">Uncharacterized protein</fullName>
    </submittedName>
</protein>
<comment type="caution">
    <text evidence="2">The sequence shown here is derived from an EMBL/GenBank/DDBJ whole genome shotgun (WGS) entry which is preliminary data.</text>
</comment>
<keyword evidence="1" id="KW-0732">Signal</keyword>
<evidence type="ECO:0000256" key="1">
    <source>
        <dbReference type="SAM" id="SignalP"/>
    </source>
</evidence>
<sequence length="283" mass="31641">MLTHTVWSIDPRALLLASLFVADLDQSLALASELAPLEPLEAPTSPSADAQHMELRLKRERRKDPAAKITLAKSASRESYDILQDSLEARGLSFEGGPGQEFAEVTYQNDASWPHRGVSGFVAEEVTLELLHLTDADWSTGRVTQLLVKAASPQVQLLHRQREPDYAWTPIKTVSRRTGPAVVLEVAYQHERKPELEAKAQEWAEMEGVQAVMMVKLEPEEATPKTCPRSGQGLEDYQLRIPWSSFFDKLDDVPPKSVGECFVLDLHSMRRNCQSICRRGARG</sequence>
<accession>A0AAW1NWQ4</accession>
<dbReference type="AlphaFoldDB" id="A0AAW1NWQ4"/>
<dbReference type="EMBL" id="JALJOQ010000106">
    <property type="protein sequence ID" value="KAK9797453.1"/>
    <property type="molecule type" value="Genomic_DNA"/>
</dbReference>
<dbReference type="Proteomes" id="UP001465755">
    <property type="component" value="Unassembled WGS sequence"/>
</dbReference>
<name>A0AAW1NWQ4_9CHLO</name>
<proteinExistence type="predicted"/>
<gene>
    <name evidence="2" type="ORF">WJX73_009706</name>
</gene>
<reference evidence="2 3" key="1">
    <citation type="journal article" date="2024" name="Nat. Commun.">
        <title>Phylogenomics reveals the evolutionary origins of lichenization in chlorophyte algae.</title>
        <authorList>
            <person name="Puginier C."/>
            <person name="Libourel C."/>
            <person name="Otte J."/>
            <person name="Skaloud P."/>
            <person name="Haon M."/>
            <person name="Grisel S."/>
            <person name="Petersen M."/>
            <person name="Berrin J.G."/>
            <person name="Delaux P.M."/>
            <person name="Dal Grande F."/>
            <person name="Keller J."/>
        </authorList>
    </citation>
    <scope>NUCLEOTIDE SEQUENCE [LARGE SCALE GENOMIC DNA]</scope>
    <source>
        <strain evidence="2 3">SAG 2036</strain>
    </source>
</reference>
<feature type="signal peptide" evidence="1">
    <location>
        <begin position="1"/>
        <end position="29"/>
    </location>
</feature>
<evidence type="ECO:0000313" key="3">
    <source>
        <dbReference type="Proteomes" id="UP001465755"/>
    </source>
</evidence>
<feature type="chain" id="PRO_5043318118" evidence="1">
    <location>
        <begin position="30"/>
        <end position="283"/>
    </location>
</feature>
<organism evidence="2 3">
    <name type="scientific">Symbiochloris irregularis</name>
    <dbReference type="NCBI Taxonomy" id="706552"/>
    <lineage>
        <taxon>Eukaryota</taxon>
        <taxon>Viridiplantae</taxon>
        <taxon>Chlorophyta</taxon>
        <taxon>core chlorophytes</taxon>
        <taxon>Trebouxiophyceae</taxon>
        <taxon>Trebouxiales</taxon>
        <taxon>Trebouxiaceae</taxon>
        <taxon>Symbiochloris</taxon>
    </lineage>
</organism>
<keyword evidence="3" id="KW-1185">Reference proteome</keyword>